<dbReference type="PANTHER" id="PTHR35610:SF3">
    <property type="entry name" value="PROTEASOME ASSEMBLY CHAPERONE FAMILY PROTEIN"/>
    <property type="match status" value="1"/>
</dbReference>
<protein>
    <submittedName>
        <fullName evidence="2">PAC2 family protein</fullName>
    </submittedName>
</protein>
<dbReference type="SUPFAM" id="SSF159659">
    <property type="entry name" value="Cgl1923-like"/>
    <property type="match status" value="1"/>
</dbReference>
<name>A0A2Z2HKY5_9ARCH</name>
<dbReference type="GeneID" id="32901495"/>
<dbReference type="OrthoDB" id="35908at2157"/>
<dbReference type="AlphaFoldDB" id="A0A2Z2HKY5"/>
<dbReference type="PANTHER" id="PTHR35610">
    <property type="entry name" value="3-ISOPROPYLMALATE DEHYDRATASE-RELATED"/>
    <property type="match status" value="1"/>
</dbReference>
<dbReference type="Gene3D" id="3.40.50.10900">
    <property type="entry name" value="PAC-like subunit"/>
    <property type="match status" value="1"/>
</dbReference>
<dbReference type="InterPro" id="IPR019151">
    <property type="entry name" value="Proteasome_assmbl_chaperone_2"/>
</dbReference>
<evidence type="ECO:0000256" key="1">
    <source>
        <dbReference type="SAM" id="MobiDB-lite"/>
    </source>
</evidence>
<proteinExistence type="predicted"/>
<organism evidence="2 3">
    <name type="scientific">Candidatus Nitrosomarinus catalinensis</name>
    <dbReference type="NCBI Taxonomy" id="1898749"/>
    <lineage>
        <taxon>Archaea</taxon>
        <taxon>Nitrososphaerota</taxon>
        <taxon>Nitrososphaeria</taxon>
        <taxon>Nitrosopumilales</taxon>
        <taxon>Nitrosopumilaceae</taxon>
        <taxon>Candidatus Nitrosomarinus</taxon>
    </lineage>
</organism>
<reference evidence="2 3" key="1">
    <citation type="journal article" date="2017" name="Environ. Microbiol.">
        <title>Genome and epigenome of a novel marine Thaumarchaeota strain suggest viral infection, phosphorothioation DNA modification and multiple restriction systems.</title>
        <authorList>
            <person name="Ahlgren N.A."/>
            <person name="Chen Y."/>
            <person name="Needham D.M."/>
            <person name="Parada A.E."/>
            <person name="Sachdeva R."/>
            <person name="Trinh V."/>
            <person name="Chen T."/>
            <person name="Fuhrman J.A."/>
        </authorList>
    </citation>
    <scope>NUCLEOTIDE SEQUENCE [LARGE SCALE GENOMIC DNA]</scope>
    <source>
        <strain evidence="2 3">SPOT01</strain>
    </source>
</reference>
<accession>A0A2Z2HKY5</accession>
<gene>
    <name evidence="2" type="ORF">NMSP_1040</name>
</gene>
<dbReference type="Pfam" id="PF09754">
    <property type="entry name" value="PAC2"/>
    <property type="match status" value="1"/>
</dbReference>
<dbReference type="RefSeq" id="WP_086907728.1">
    <property type="nucleotide sequence ID" value="NZ_CP021324.1"/>
</dbReference>
<dbReference type="InterPro" id="IPR038389">
    <property type="entry name" value="PSMG2_sf"/>
</dbReference>
<evidence type="ECO:0000313" key="3">
    <source>
        <dbReference type="Proteomes" id="UP000249949"/>
    </source>
</evidence>
<feature type="region of interest" description="Disordered" evidence="1">
    <location>
        <begin position="217"/>
        <end position="238"/>
    </location>
</feature>
<dbReference type="KEGG" id="nct:NMSP_1040"/>
<dbReference type="EMBL" id="CP021324">
    <property type="protein sequence ID" value="ARS64658.1"/>
    <property type="molecule type" value="Genomic_DNA"/>
</dbReference>
<sequence length="238" mass="26047">MTSDEINIKEFKKIDLEGGYLIDGFPSVGFSSAIATESMINTSHFELGGIIDSEIFPPISVIKNGKPNYPSRIFVNEDLKVGVFSSYLNLDQSLHRQVSDLMLQWAKTHKIKLIVSSVAVKSDKENSEMMGVGSTDSARKKIEEAGLKILDHGTIPGIPGMLLNEGSITNQDVIVIIFNTLGDGPDFKSSADLCMSMSKLIPGASCDIPSLQKEAEKAETTIKETQEESTHLKDSMYR</sequence>
<keyword evidence="3" id="KW-1185">Reference proteome</keyword>
<dbReference type="Proteomes" id="UP000249949">
    <property type="component" value="Chromosome"/>
</dbReference>
<evidence type="ECO:0000313" key="2">
    <source>
        <dbReference type="EMBL" id="ARS64658.1"/>
    </source>
</evidence>